<keyword evidence="5" id="KW-1185">Reference proteome</keyword>
<evidence type="ECO:0000256" key="2">
    <source>
        <dbReference type="ARBA" id="ARBA00022777"/>
    </source>
</evidence>
<evidence type="ECO:0000313" key="5">
    <source>
        <dbReference type="Proteomes" id="UP001597322"/>
    </source>
</evidence>
<evidence type="ECO:0000256" key="1">
    <source>
        <dbReference type="ARBA" id="ARBA00022679"/>
    </source>
</evidence>
<sequence length="373" mass="39697">MSELAPQEAAVLKMVQENPFIGQQDIADALGLARSTVAAHIMSLVQKGFILGRGYVLPEASRAVCMGGAVFDRKYRARQALVPETSNPVDGMRSFGGVARNVAENLALLGVSTSFISMVGSDETAAALLAHLRQCGIDVSQVVTSAEKPTAEYAAILDEKGDLVMGLADMGIFDLFRPEQLDRVWPHLASASLVFCDCNLPQETLRLLIERRRDARFRLAFDAVSTHKVMRLPDDLRGVDYLFMNLDEANALLKRQGKGPFDHAEAAASALIEAGAAHAIVTRGPQGVVVANAQGVAHVEAVTAHPVEMTGAGDAMIAGTLSRLLAGEAAADAARIGALLGALTTESAASVHPELSPRFVEANMHRLKPVERM</sequence>
<dbReference type="Proteomes" id="UP001597322">
    <property type="component" value="Unassembled WGS sequence"/>
</dbReference>
<proteinExistence type="predicted"/>
<dbReference type="PROSITE" id="PS00583">
    <property type="entry name" value="PFKB_KINASES_1"/>
    <property type="match status" value="1"/>
</dbReference>
<dbReference type="Gene3D" id="1.10.10.10">
    <property type="entry name" value="Winged helix-like DNA-binding domain superfamily/Winged helix DNA-binding domain"/>
    <property type="match status" value="1"/>
</dbReference>
<dbReference type="GO" id="GO:0016301">
    <property type="term" value="F:kinase activity"/>
    <property type="evidence" value="ECO:0007669"/>
    <property type="project" value="UniProtKB-KW"/>
</dbReference>
<dbReference type="RefSeq" id="WP_377396759.1">
    <property type="nucleotide sequence ID" value="NZ_JBHUEQ010000004.1"/>
</dbReference>
<keyword evidence="1" id="KW-0808">Transferase</keyword>
<dbReference type="CDD" id="cd01941">
    <property type="entry name" value="YeiC_kinase_like"/>
    <property type="match status" value="1"/>
</dbReference>
<dbReference type="InterPro" id="IPR002173">
    <property type="entry name" value="Carboh/pur_kinase_PfkB_CS"/>
</dbReference>
<dbReference type="SUPFAM" id="SSF46785">
    <property type="entry name" value="Winged helix' DNA-binding domain"/>
    <property type="match status" value="1"/>
</dbReference>
<dbReference type="InterPro" id="IPR029056">
    <property type="entry name" value="Ribokinase-like"/>
</dbReference>
<name>A0ABW4LZF3_9HYPH</name>
<dbReference type="InterPro" id="IPR036388">
    <property type="entry name" value="WH-like_DNA-bd_sf"/>
</dbReference>
<dbReference type="InterPro" id="IPR036390">
    <property type="entry name" value="WH_DNA-bd_sf"/>
</dbReference>
<organism evidence="4 5">
    <name type="scientific">Rhizobium helianthi</name>
    <dbReference type="NCBI Taxonomy" id="1132695"/>
    <lineage>
        <taxon>Bacteria</taxon>
        <taxon>Pseudomonadati</taxon>
        <taxon>Pseudomonadota</taxon>
        <taxon>Alphaproteobacteria</taxon>
        <taxon>Hyphomicrobiales</taxon>
        <taxon>Rhizobiaceae</taxon>
        <taxon>Rhizobium/Agrobacterium group</taxon>
        <taxon>Rhizobium</taxon>
    </lineage>
</organism>
<dbReference type="Pfam" id="PF13412">
    <property type="entry name" value="HTH_24"/>
    <property type="match status" value="1"/>
</dbReference>
<feature type="domain" description="Carbohydrate kinase PfkB" evidence="3">
    <location>
        <begin position="63"/>
        <end position="350"/>
    </location>
</feature>
<dbReference type="EMBL" id="JBHUEQ010000004">
    <property type="protein sequence ID" value="MFD1744577.1"/>
    <property type="molecule type" value="Genomic_DNA"/>
</dbReference>
<dbReference type="Gene3D" id="3.40.1190.20">
    <property type="match status" value="1"/>
</dbReference>
<reference evidence="5" key="1">
    <citation type="journal article" date="2019" name="Int. J. Syst. Evol. Microbiol.">
        <title>The Global Catalogue of Microorganisms (GCM) 10K type strain sequencing project: providing services to taxonomists for standard genome sequencing and annotation.</title>
        <authorList>
            <consortium name="The Broad Institute Genomics Platform"/>
            <consortium name="The Broad Institute Genome Sequencing Center for Infectious Disease"/>
            <person name="Wu L."/>
            <person name="Ma J."/>
        </authorList>
    </citation>
    <scope>NUCLEOTIDE SEQUENCE [LARGE SCALE GENOMIC DNA]</scope>
    <source>
        <strain evidence="5">CG52</strain>
    </source>
</reference>
<protein>
    <submittedName>
        <fullName evidence="4">Carbohydrate kinase</fullName>
    </submittedName>
</protein>
<dbReference type="InterPro" id="IPR011611">
    <property type="entry name" value="PfkB_dom"/>
</dbReference>
<comment type="caution">
    <text evidence="4">The sequence shown here is derived from an EMBL/GenBank/DDBJ whole genome shotgun (WGS) entry which is preliminary data.</text>
</comment>
<dbReference type="PANTHER" id="PTHR10584">
    <property type="entry name" value="SUGAR KINASE"/>
    <property type="match status" value="1"/>
</dbReference>
<dbReference type="SUPFAM" id="SSF53613">
    <property type="entry name" value="Ribokinase-like"/>
    <property type="match status" value="1"/>
</dbReference>
<evidence type="ECO:0000313" key="4">
    <source>
        <dbReference type="EMBL" id="MFD1744577.1"/>
    </source>
</evidence>
<dbReference type="PANTHER" id="PTHR10584:SF166">
    <property type="entry name" value="RIBOKINASE"/>
    <property type="match status" value="1"/>
</dbReference>
<dbReference type="Pfam" id="PF00294">
    <property type="entry name" value="PfkB"/>
    <property type="match status" value="1"/>
</dbReference>
<accession>A0ABW4LZF3</accession>
<evidence type="ECO:0000259" key="3">
    <source>
        <dbReference type="Pfam" id="PF00294"/>
    </source>
</evidence>
<gene>
    <name evidence="4" type="ORF">ACFSE1_03800</name>
</gene>
<keyword evidence="2 4" id="KW-0418">Kinase</keyword>